<dbReference type="STRING" id="1408250.Q760_05740"/>
<name>A0A0A0B6F1_9CELL</name>
<evidence type="ECO:0000313" key="5">
    <source>
        <dbReference type="Proteomes" id="UP000029833"/>
    </source>
</evidence>
<dbReference type="Proteomes" id="UP000029833">
    <property type="component" value="Unassembled WGS sequence"/>
</dbReference>
<accession>A0A0A0B6F1</accession>
<keyword evidence="2" id="KW-0325">Glycoprotein</keyword>
<reference evidence="4 5" key="1">
    <citation type="submission" date="2013-10" db="EMBL/GenBank/DDBJ databases">
        <authorList>
            <person name="Wang G."/>
            <person name="Zhuang W."/>
        </authorList>
    </citation>
    <scope>NUCLEOTIDE SEQUENCE [LARGE SCALE GENOMIC DNA]</scope>
    <source>
        <strain evidence="4 5">DSM 20118</strain>
    </source>
</reference>
<gene>
    <name evidence="4" type="ORF">Q760_05740</name>
</gene>
<dbReference type="OrthoDB" id="9043248at2"/>
<dbReference type="Pfam" id="PF00128">
    <property type="entry name" value="Alpha-amylase"/>
    <property type="match status" value="1"/>
</dbReference>
<dbReference type="PANTHER" id="PTHR10357">
    <property type="entry name" value="ALPHA-AMYLASE FAMILY MEMBER"/>
    <property type="match status" value="1"/>
</dbReference>
<dbReference type="SUPFAM" id="SSF51445">
    <property type="entry name" value="(Trans)glycosidases"/>
    <property type="match status" value="1"/>
</dbReference>
<comment type="caution">
    <text evidence="4">The sequence shown here is derived from an EMBL/GenBank/DDBJ whole genome shotgun (WGS) entry which is preliminary data.</text>
</comment>
<dbReference type="InterPro" id="IPR045857">
    <property type="entry name" value="O16G_dom_2"/>
</dbReference>
<dbReference type="AlphaFoldDB" id="A0A0A0B6F1"/>
<dbReference type="CDD" id="cd11332">
    <property type="entry name" value="AmyAc_OligoGlu_TS"/>
    <property type="match status" value="1"/>
</dbReference>
<dbReference type="FunFam" id="3.90.400.10:FF:000001">
    <property type="entry name" value="Maltase A3, isoform A"/>
    <property type="match status" value="1"/>
</dbReference>
<sequence>MTTTDPQTRTLDTTLVHAEGSPAEEWWRHAVIYQVYPRSFADGSGDGIGDLPGITSRLDHLATLGVDAVWLSPFYRSPQADAGYDVADYRDVDPLFGTLADFDVLLERAHGLGMRVIVDLVPNHTSDEHVWFQAALAAGPGSAERERYLFREGRGVDGAEPPNNWHSIFGGPAWTRTTNPDGTPGQWYLHMFDTRQPDLNWEHPEVRSEFEDVLRFWLDKGVDGFRIDVAHGMVKAPGLPDWDGEVTMVDGASPADDGSTGAGNQGPMFDQEGVHDIYRAWHRILAEYDGDRALVAEAWVEPLTRLARYVRPDEMHQAFNFSFLTTPWDAAALRSVVTASLVASDGVGAPTTWVLSNHDVVRHASRLGLSTPGARPNGIGVGDEQPDEELGLRRARAASLLMLGLPGSAYLYQGEELGLPEHTSLDDDLRQDPAWWRSGHTERGRDGCRVPLPWSADAPGLGFSPTGATWLPQPASWSRFALDAQQGVEGSTYETYRAALRVRRENDLGSGSLAWVDAPDLLGGEVLAFLNRDVLVLTVFGGAPVALPEGAEVLLASGDVAVEDGRVVVPADTTVWARLA</sequence>
<dbReference type="PANTHER" id="PTHR10357:SF179">
    <property type="entry name" value="NEUTRAL AND BASIC AMINO ACID TRANSPORT PROTEIN RBAT"/>
    <property type="match status" value="1"/>
</dbReference>
<dbReference type="Gene3D" id="3.90.400.10">
    <property type="entry name" value="Oligo-1,6-glucosidase, Domain 2"/>
    <property type="match status" value="1"/>
</dbReference>
<dbReference type="GO" id="GO:0004556">
    <property type="term" value="F:alpha-amylase activity"/>
    <property type="evidence" value="ECO:0007669"/>
    <property type="project" value="TreeGrafter"/>
</dbReference>
<feature type="domain" description="Glycosyl hydrolase family 13 catalytic" evidence="3">
    <location>
        <begin position="34"/>
        <end position="449"/>
    </location>
</feature>
<organism evidence="4 5">
    <name type="scientific">Cellulomonas cellasea DSM 20118</name>
    <dbReference type="NCBI Taxonomy" id="1408250"/>
    <lineage>
        <taxon>Bacteria</taxon>
        <taxon>Bacillati</taxon>
        <taxon>Actinomycetota</taxon>
        <taxon>Actinomycetes</taxon>
        <taxon>Micrococcales</taxon>
        <taxon>Cellulomonadaceae</taxon>
        <taxon>Cellulomonas</taxon>
    </lineage>
</organism>
<dbReference type="EMBL" id="AXNT01000156">
    <property type="protein sequence ID" value="KGM00851.1"/>
    <property type="molecule type" value="Genomic_DNA"/>
</dbReference>
<dbReference type="Gene3D" id="3.20.20.80">
    <property type="entry name" value="Glycosidases"/>
    <property type="match status" value="1"/>
</dbReference>
<keyword evidence="5" id="KW-1185">Reference proteome</keyword>
<evidence type="ECO:0000313" key="4">
    <source>
        <dbReference type="EMBL" id="KGM00851.1"/>
    </source>
</evidence>
<dbReference type="RefSeq" id="WP_034634440.1">
    <property type="nucleotide sequence ID" value="NZ_AXNT01000156.1"/>
</dbReference>
<evidence type="ECO:0000256" key="1">
    <source>
        <dbReference type="ARBA" id="ARBA00008061"/>
    </source>
</evidence>
<evidence type="ECO:0000259" key="3">
    <source>
        <dbReference type="SMART" id="SM00642"/>
    </source>
</evidence>
<dbReference type="InterPro" id="IPR017853">
    <property type="entry name" value="GH"/>
</dbReference>
<dbReference type="GO" id="GO:0009313">
    <property type="term" value="P:oligosaccharide catabolic process"/>
    <property type="evidence" value="ECO:0007669"/>
    <property type="project" value="TreeGrafter"/>
</dbReference>
<protein>
    <submittedName>
        <fullName evidence="4">Alpha-glucosidase</fullName>
    </submittedName>
</protein>
<dbReference type="SMART" id="SM00642">
    <property type="entry name" value="Aamy"/>
    <property type="match status" value="1"/>
</dbReference>
<evidence type="ECO:0000256" key="2">
    <source>
        <dbReference type="ARBA" id="ARBA00023180"/>
    </source>
</evidence>
<comment type="similarity">
    <text evidence="1">Belongs to the glycosyl hydrolase 13 family.</text>
</comment>
<proteinExistence type="inferred from homology"/>
<dbReference type="InterPro" id="IPR006047">
    <property type="entry name" value="GH13_cat_dom"/>
</dbReference>